<name>A0A4Q2DC89_9AGAR</name>
<keyword evidence="4" id="KW-1185">Reference proteome</keyword>
<sequence length="176" mass="19294">MLKVSKMINVVLPLFVILGAGAFASEASQIPLDSAPPGPFAPVYRIHPGYNHPSKCVDVKGAAFENGTPVQVYDCNGSDAQSWYIKRGSTKVRVAGPHNFCLDAGDPPFHDGARVNIWECVNVEAQKWYYTDDDRIALEGHPFCLDLTDGKLSNDNPLQIWTCTDNNANQVWSATL</sequence>
<gene>
    <name evidence="3" type="ORF">EST38_g9446</name>
</gene>
<organism evidence="3 4">
    <name type="scientific">Candolleomyces aberdarensis</name>
    <dbReference type="NCBI Taxonomy" id="2316362"/>
    <lineage>
        <taxon>Eukaryota</taxon>
        <taxon>Fungi</taxon>
        <taxon>Dikarya</taxon>
        <taxon>Basidiomycota</taxon>
        <taxon>Agaricomycotina</taxon>
        <taxon>Agaricomycetes</taxon>
        <taxon>Agaricomycetidae</taxon>
        <taxon>Agaricales</taxon>
        <taxon>Agaricineae</taxon>
        <taxon>Psathyrellaceae</taxon>
        <taxon>Candolleomyces</taxon>
    </lineage>
</organism>
<evidence type="ECO:0000313" key="4">
    <source>
        <dbReference type="Proteomes" id="UP000290288"/>
    </source>
</evidence>
<keyword evidence="1" id="KW-0732">Signal</keyword>
<proteinExistence type="predicted"/>
<dbReference type="CDD" id="cd00161">
    <property type="entry name" value="beta-trefoil_Ricin-like"/>
    <property type="match status" value="1"/>
</dbReference>
<accession>A0A4Q2DC89</accession>
<evidence type="ECO:0000259" key="2">
    <source>
        <dbReference type="SMART" id="SM00458"/>
    </source>
</evidence>
<comment type="caution">
    <text evidence="3">The sequence shown here is derived from an EMBL/GenBank/DDBJ whole genome shotgun (WGS) entry which is preliminary data.</text>
</comment>
<dbReference type="SMART" id="SM00458">
    <property type="entry name" value="RICIN"/>
    <property type="match status" value="1"/>
</dbReference>
<evidence type="ECO:0000256" key="1">
    <source>
        <dbReference type="SAM" id="SignalP"/>
    </source>
</evidence>
<feature type="signal peptide" evidence="1">
    <location>
        <begin position="1"/>
        <end position="27"/>
    </location>
</feature>
<dbReference type="InterPro" id="IPR000772">
    <property type="entry name" value="Ricin_B_lectin"/>
</dbReference>
<feature type="domain" description="Ricin B lectin" evidence="2">
    <location>
        <begin position="40"/>
        <end position="175"/>
    </location>
</feature>
<dbReference type="InterPro" id="IPR035992">
    <property type="entry name" value="Ricin_B-like_lectins"/>
</dbReference>
<dbReference type="PROSITE" id="PS50231">
    <property type="entry name" value="RICIN_B_LECTIN"/>
    <property type="match status" value="1"/>
</dbReference>
<dbReference type="AlphaFoldDB" id="A0A4Q2DC89"/>
<dbReference type="Gene3D" id="2.80.10.50">
    <property type="match status" value="2"/>
</dbReference>
<dbReference type="EMBL" id="SDEE01000440">
    <property type="protein sequence ID" value="RXW16416.1"/>
    <property type="molecule type" value="Genomic_DNA"/>
</dbReference>
<protein>
    <recommendedName>
        <fullName evidence="2">Ricin B lectin domain-containing protein</fullName>
    </recommendedName>
</protein>
<dbReference type="Proteomes" id="UP000290288">
    <property type="component" value="Unassembled WGS sequence"/>
</dbReference>
<feature type="chain" id="PRO_5020286078" description="Ricin B lectin domain-containing protein" evidence="1">
    <location>
        <begin position="28"/>
        <end position="176"/>
    </location>
</feature>
<reference evidence="3 4" key="1">
    <citation type="submission" date="2019-01" db="EMBL/GenBank/DDBJ databases">
        <title>Draft genome sequence of Psathyrella aberdarensis IHI B618.</title>
        <authorList>
            <person name="Buettner E."/>
            <person name="Kellner H."/>
        </authorList>
    </citation>
    <scope>NUCLEOTIDE SEQUENCE [LARGE SCALE GENOMIC DNA]</scope>
    <source>
        <strain evidence="3 4">IHI B618</strain>
    </source>
</reference>
<dbReference type="OrthoDB" id="6770063at2759"/>
<dbReference type="SUPFAM" id="SSF50370">
    <property type="entry name" value="Ricin B-like lectins"/>
    <property type="match status" value="1"/>
</dbReference>
<dbReference type="Pfam" id="PF00652">
    <property type="entry name" value="Ricin_B_lectin"/>
    <property type="match status" value="1"/>
</dbReference>
<evidence type="ECO:0000313" key="3">
    <source>
        <dbReference type="EMBL" id="RXW16416.1"/>
    </source>
</evidence>